<evidence type="ECO:0000256" key="2">
    <source>
        <dbReference type="ARBA" id="ARBA00022448"/>
    </source>
</evidence>
<keyword evidence="5 7" id="KW-1133">Transmembrane helix</keyword>
<evidence type="ECO:0000256" key="5">
    <source>
        <dbReference type="ARBA" id="ARBA00022989"/>
    </source>
</evidence>
<keyword evidence="3" id="KW-1003">Cell membrane</keyword>
<name>X1TAC6_9ZZZZ</name>
<keyword evidence="4 7" id="KW-0812">Transmembrane</keyword>
<dbReference type="InterPro" id="IPR000515">
    <property type="entry name" value="MetI-like"/>
</dbReference>
<evidence type="ECO:0000256" key="6">
    <source>
        <dbReference type="ARBA" id="ARBA00023136"/>
    </source>
</evidence>
<gene>
    <name evidence="9" type="ORF">S12H4_28256</name>
</gene>
<dbReference type="CDD" id="cd06261">
    <property type="entry name" value="TM_PBP2"/>
    <property type="match status" value="1"/>
</dbReference>
<protein>
    <recommendedName>
        <fullName evidence="8">ABC transmembrane type-1 domain-containing protein</fullName>
    </recommendedName>
</protein>
<evidence type="ECO:0000256" key="4">
    <source>
        <dbReference type="ARBA" id="ARBA00022692"/>
    </source>
</evidence>
<dbReference type="AlphaFoldDB" id="X1TAC6"/>
<dbReference type="PANTHER" id="PTHR43005:SF1">
    <property type="entry name" value="SPERMIDINE_PUTRESCINE TRANSPORT SYSTEM PERMEASE PROTEIN"/>
    <property type="match status" value="1"/>
</dbReference>
<feature type="domain" description="ABC transmembrane type-1" evidence="8">
    <location>
        <begin position="83"/>
        <end position="234"/>
    </location>
</feature>
<organism evidence="9">
    <name type="scientific">marine sediment metagenome</name>
    <dbReference type="NCBI Taxonomy" id="412755"/>
    <lineage>
        <taxon>unclassified sequences</taxon>
        <taxon>metagenomes</taxon>
        <taxon>ecological metagenomes</taxon>
    </lineage>
</organism>
<dbReference type="EMBL" id="BARW01016199">
    <property type="protein sequence ID" value="GAJ02298.1"/>
    <property type="molecule type" value="Genomic_DNA"/>
</dbReference>
<feature type="transmembrane region" description="Helical" evidence="7">
    <location>
        <begin position="213"/>
        <end position="232"/>
    </location>
</feature>
<dbReference type="Pfam" id="PF00528">
    <property type="entry name" value="BPD_transp_1"/>
    <property type="match status" value="1"/>
</dbReference>
<dbReference type="SUPFAM" id="SSF161098">
    <property type="entry name" value="MetI-like"/>
    <property type="match status" value="1"/>
</dbReference>
<comment type="subcellular location">
    <subcellularLocation>
        <location evidence="1">Cell membrane</location>
        <topology evidence="1">Multi-pass membrane protein</topology>
    </subcellularLocation>
</comment>
<feature type="transmembrane region" description="Helical" evidence="7">
    <location>
        <begin position="29"/>
        <end position="53"/>
    </location>
</feature>
<dbReference type="Gene3D" id="1.10.3720.10">
    <property type="entry name" value="MetI-like"/>
    <property type="match status" value="1"/>
</dbReference>
<keyword evidence="2" id="KW-0813">Transport</keyword>
<comment type="caution">
    <text evidence="9">The sequence shown here is derived from an EMBL/GenBank/DDBJ whole genome shotgun (WGS) entry which is preliminary data.</text>
</comment>
<dbReference type="PANTHER" id="PTHR43005">
    <property type="entry name" value="BLR7065 PROTEIN"/>
    <property type="match status" value="1"/>
</dbReference>
<dbReference type="PROSITE" id="PS50928">
    <property type="entry name" value="ABC_TM1"/>
    <property type="match status" value="1"/>
</dbReference>
<feature type="non-terminal residue" evidence="9">
    <location>
        <position position="234"/>
    </location>
</feature>
<sequence>MSLPATEYLEARKSLWATLSSEKYFKWTLIIPLLLFLAVFMFYPLFYCLYYSAHNYVVVKPAEFVGWGMYRMVLRDPLFWTALGRTFRVLVTCIVAELITGMVVASLLNREFKGQNVVRGLCFLPLLIAPLGMSMFWSYMFAPQLGIINIIISRLGLPETDWFSPAWALNTIIFMHIWQWAPFSIFVLLAGMRSLPKDSFEAAKVDGASAWYTFRRLTLPMLMPLVMIIVLLRT</sequence>
<feature type="transmembrane region" description="Helical" evidence="7">
    <location>
        <begin position="120"/>
        <end position="140"/>
    </location>
</feature>
<evidence type="ECO:0000256" key="7">
    <source>
        <dbReference type="SAM" id="Phobius"/>
    </source>
</evidence>
<dbReference type="InterPro" id="IPR035906">
    <property type="entry name" value="MetI-like_sf"/>
</dbReference>
<proteinExistence type="predicted"/>
<accession>X1TAC6</accession>
<reference evidence="9" key="1">
    <citation type="journal article" date="2014" name="Front. Microbiol.">
        <title>High frequency of phylogenetically diverse reductive dehalogenase-homologous genes in deep subseafloor sedimentary metagenomes.</title>
        <authorList>
            <person name="Kawai M."/>
            <person name="Futagami T."/>
            <person name="Toyoda A."/>
            <person name="Takaki Y."/>
            <person name="Nishi S."/>
            <person name="Hori S."/>
            <person name="Arai W."/>
            <person name="Tsubouchi T."/>
            <person name="Morono Y."/>
            <person name="Uchiyama I."/>
            <person name="Ito T."/>
            <person name="Fujiyama A."/>
            <person name="Inagaki F."/>
            <person name="Takami H."/>
        </authorList>
    </citation>
    <scope>NUCLEOTIDE SEQUENCE</scope>
    <source>
        <strain evidence="9">Expedition CK06-06</strain>
    </source>
</reference>
<feature type="transmembrane region" description="Helical" evidence="7">
    <location>
        <begin position="87"/>
        <end position="108"/>
    </location>
</feature>
<evidence type="ECO:0000313" key="9">
    <source>
        <dbReference type="EMBL" id="GAJ02298.1"/>
    </source>
</evidence>
<keyword evidence="6 7" id="KW-0472">Membrane</keyword>
<dbReference type="GO" id="GO:0055085">
    <property type="term" value="P:transmembrane transport"/>
    <property type="evidence" value="ECO:0007669"/>
    <property type="project" value="InterPro"/>
</dbReference>
<feature type="transmembrane region" description="Helical" evidence="7">
    <location>
        <begin position="167"/>
        <end position="192"/>
    </location>
</feature>
<evidence type="ECO:0000256" key="3">
    <source>
        <dbReference type="ARBA" id="ARBA00022475"/>
    </source>
</evidence>
<evidence type="ECO:0000256" key="1">
    <source>
        <dbReference type="ARBA" id="ARBA00004651"/>
    </source>
</evidence>
<evidence type="ECO:0000259" key="8">
    <source>
        <dbReference type="PROSITE" id="PS50928"/>
    </source>
</evidence>
<dbReference type="GO" id="GO:0005886">
    <property type="term" value="C:plasma membrane"/>
    <property type="evidence" value="ECO:0007669"/>
    <property type="project" value="UniProtKB-SubCell"/>
</dbReference>